<feature type="domain" description="RES" evidence="1">
    <location>
        <begin position="97"/>
        <end position="236"/>
    </location>
</feature>
<protein>
    <recommendedName>
        <fullName evidence="1">RES domain-containing protein</fullName>
    </recommendedName>
</protein>
<dbReference type="Proteomes" id="UP000043763">
    <property type="component" value="Unassembled WGS sequence"/>
</dbReference>
<dbReference type="InterPro" id="IPR014914">
    <property type="entry name" value="RES_dom"/>
</dbReference>
<dbReference type="SMART" id="SM00953">
    <property type="entry name" value="RES"/>
    <property type="match status" value="1"/>
</dbReference>
<evidence type="ECO:0000313" key="3">
    <source>
        <dbReference type="Proteomes" id="UP000043763"/>
    </source>
</evidence>
<gene>
    <name evidence="2" type="ORF">BRSU_2073</name>
</gene>
<evidence type="ECO:0000259" key="1">
    <source>
        <dbReference type="SMART" id="SM00953"/>
    </source>
</evidence>
<name>A0A0G4K952_9SPIR</name>
<sequence length="276" mass="32131">MEEDNNKDINPVWAVAIVLLYFKYKIIIDVEDFKKEIISNNRFFPKHKIIDTVQKEGLNHKYILKKDSYLYRSRIFDGDIDEQKINDEKEITGYDEKNSMAPSPEIAKAGRANPEKISYLYTSEDINTSIKEVRPMVRNFVSVAEIKTLCDLTLFDITKFTFENIENIKTEFISLNKCFSNINYGNDIDYIPTQYIAELLKNLGFDGIKFESSLNKGGINITLFNHQDTCKFIKSKLYFISDIDIKYSSDIMQIVGSLPDDSFYKLLDLYNDINKK</sequence>
<dbReference type="EMBL" id="CVLB01000002">
    <property type="protein sequence ID" value="CRF34521.1"/>
    <property type="molecule type" value="Genomic_DNA"/>
</dbReference>
<organism evidence="2 3">
    <name type="scientific">Brachyspira suanatina</name>
    <dbReference type="NCBI Taxonomy" id="381802"/>
    <lineage>
        <taxon>Bacteria</taxon>
        <taxon>Pseudomonadati</taxon>
        <taxon>Spirochaetota</taxon>
        <taxon>Spirochaetia</taxon>
        <taxon>Brachyspirales</taxon>
        <taxon>Brachyspiraceae</taxon>
        <taxon>Brachyspira</taxon>
    </lineage>
</organism>
<accession>A0A0G4K952</accession>
<dbReference type="OrthoDB" id="648213at2"/>
<dbReference type="RefSeq" id="WP_083997899.1">
    <property type="nucleotide sequence ID" value="NZ_CVLB01000002.1"/>
</dbReference>
<reference evidence="3" key="1">
    <citation type="submission" date="2015-04" db="EMBL/GenBank/DDBJ databases">
        <authorList>
            <person name="Mushtaq Mamoona"/>
        </authorList>
    </citation>
    <scope>NUCLEOTIDE SEQUENCE [LARGE SCALE GENOMIC DNA]</scope>
    <source>
        <strain evidence="3">AN4859/03</strain>
    </source>
</reference>
<evidence type="ECO:0000313" key="2">
    <source>
        <dbReference type="EMBL" id="CRF34521.1"/>
    </source>
</evidence>
<keyword evidence="3" id="KW-1185">Reference proteome</keyword>
<dbReference type="AlphaFoldDB" id="A0A0G4K952"/>
<proteinExistence type="predicted"/>
<dbReference type="Pfam" id="PF08808">
    <property type="entry name" value="RES"/>
    <property type="match status" value="1"/>
</dbReference>